<feature type="compositionally biased region" description="Pro residues" evidence="1">
    <location>
        <begin position="556"/>
        <end position="569"/>
    </location>
</feature>
<dbReference type="InterPro" id="IPR046535">
    <property type="entry name" value="DUF6600"/>
</dbReference>
<dbReference type="AlphaFoldDB" id="A0A931MHZ3"/>
<dbReference type="EMBL" id="JADWYS010000001">
    <property type="protein sequence ID" value="MBG9389447.1"/>
    <property type="molecule type" value="Genomic_DNA"/>
</dbReference>
<evidence type="ECO:0000259" key="3">
    <source>
        <dbReference type="Pfam" id="PF04773"/>
    </source>
</evidence>
<dbReference type="InterPro" id="IPR006860">
    <property type="entry name" value="FecR"/>
</dbReference>
<accession>A0A931MHZ3</accession>
<feature type="compositionally biased region" description="Low complexity" evidence="1">
    <location>
        <begin position="546"/>
        <end position="555"/>
    </location>
</feature>
<proteinExistence type="predicted"/>
<dbReference type="Pfam" id="PF04773">
    <property type="entry name" value="FecR"/>
    <property type="match status" value="1"/>
</dbReference>
<dbReference type="Proteomes" id="UP000651050">
    <property type="component" value="Unassembled WGS sequence"/>
</dbReference>
<sequence>MIRTRQLIRPLLALALAACAAIGFAQQQVQQGDPPARVASLSQIEGSVAYAPPGETEWADAGLNRPITQGDRLWVDRGSRAELHMGSSVLHLDGQTFLDVAALDDDVMQASLNDGTVNARVRDLQPGENFEIDTPQLAFRATQPGDYRIDVDAKQGTTRVTVRSGAALVFGAGGQPQQLRAGQEAAFTGQDLDRIALPAAADNGFDRWAQARNRLEDQSVTARYVPRDVVGYQQLDAYGSWAQDATYGAVWYPREVAVDWAPYRYGHWDFIAPWGWTWVDDAPWGFAPFHYGRWAQVGTRWAWVPGRLGPRPVYAPALVAFVGGNGGVDWSISFGSNPGIGWFPLGPGEAWRPTYRASSIYLSNVNRYVAYGNRYPTTYVHQHRPNAWTSVRVEDFSRGRPVHNSWQPVRAGEIGRAQIVNQPSALPPPRRFVENNAPARLRSLPPPQAMQPAATPRAQPIFQGQAGPRPPVAEQRSVQPLAPPRMQQERPVPQPRQPEALQQQQQIRQQQAQERAIQQQQRQQVQEQRQQAQEQRQLQHQRDAEAAAARRAQPMPQQPPRAMPPPPAQVHPQVQQQQAPRHEPREQRVRPQPDPGEKGNGNGPDEQGRGRGHNRGG</sequence>
<name>A0A931MHZ3_9BURK</name>
<feature type="compositionally biased region" description="Low complexity" evidence="1">
    <location>
        <begin position="450"/>
        <end position="460"/>
    </location>
</feature>
<feature type="compositionally biased region" description="Low complexity" evidence="1">
    <location>
        <begin position="528"/>
        <end position="538"/>
    </location>
</feature>
<reference evidence="4" key="1">
    <citation type="submission" date="2020-11" db="EMBL/GenBank/DDBJ databases">
        <title>Bacterial whole genome sequence for Caenimonas sp. DR4.4.</title>
        <authorList>
            <person name="Le V."/>
            <person name="Ko S.-R."/>
            <person name="Ahn C.-Y."/>
            <person name="Oh H.-M."/>
        </authorList>
    </citation>
    <scope>NUCLEOTIDE SEQUENCE</scope>
    <source>
        <strain evidence="4">DR4.4</strain>
    </source>
</reference>
<feature type="region of interest" description="Disordered" evidence="1">
    <location>
        <begin position="528"/>
        <end position="617"/>
    </location>
</feature>
<keyword evidence="2" id="KW-0732">Signal</keyword>
<organism evidence="4 5">
    <name type="scientific">Caenimonas aquaedulcis</name>
    <dbReference type="NCBI Taxonomy" id="2793270"/>
    <lineage>
        <taxon>Bacteria</taxon>
        <taxon>Pseudomonadati</taxon>
        <taxon>Pseudomonadota</taxon>
        <taxon>Betaproteobacteria</taxon>
        <taxon>Burkholderiales</taxon>
        <taxon>Comamonadaceae</taxon>
        <taxon>Caenimonas</taxon>
    </lineage>
</organism>
<feature type="signal peptide" evidence="2">
    <location>
        <begin position="1"/>
        <end position="25"/>
    </location>
</feature>
<feature type="chain" id="PRO_5036790339" evidence="2">
    <location>
        <begin position="26"/>
        <end position="617"/>
    </location>
</feature>
<feature type="region of interest" description="Disordered" evidence="1">
    <location>
        <begin position="440"/>
        <end position="515"/>
    </location>
</feature>
<dbReference type="PANTHER" id="PTHR38731:SF3">
    <property type="entry name" value="BLL6125 PROTEIN"/>
    <property type="match status" value="1"/>
</dbReference>
<evidence type="ECO:0000313" key="5">
    <source>
        <dbReference type="Proteomes" id="UP000651050"/>
    </source>
</evidence>
<feature type="compositionally biased region" description="Low complexity" evidence="1">
    <location>
        <begin position="570"/>
        <end position="579"/>
    </location>
</feature>
<gene>
    <name evidence="4" type="ORF">I5803_15555</name>
</gene>
<feature type="compositionally biased region" description="Low complexity" evidence="1">
    <location>
        <begin position="484"/>
        <end position="515"/>
    </location>
</feature>
<feature type="domain" description="FecR protein" evidence="3">
    <location>
        <begin position="71"/>
        <end position="167"/>
    </location>
</feature>
<dbReference type="RefSeq" id="WP_196987245.1">
    <property type="nucleotide sequence ID" value="NZ_JADWYS010000001.1"/>
</dbReference>
<evidence type="ECO:0000256" key="2">
    <source>
        <dbReference type="SAM" id="SignalP"/>
    </source>
</evidence>
<comment type="caution">
    <text evidence="4">The sequence shown here is derived from an EMBL/GenBank/DDBJ whole genome shotgun (WGS) entry which is preliminary data.</text>
</comment>
<dbReference type="Pfam" id="PF20245">
    <property type="entry name" value="DUF6600"/>
    <property type="match status" value="1"/>
</dbReference>
<evidence type="ECO:0000313" key="4">
    <source>
        <dbReference type="EMBL" id="MBG9389447.1"/>
    </source>
</evidence>
<protein>
    <submittedName>
        <fullName evidence="4">Chromosome partitioning protein ParA</fullName>
    </submittedName>
</protein>
<evidence type="ECO:0000256" key="1">
    <source>
        <dbReference type="SAM" id="MobiDB-lite"/>
    </source>
</evidence>
<keyword evidence="5" id="KW-1185">Reference proteome</keyword>
<feature type="compositionally biased region" description="Basic and acidic residues" evidence="1">
    <location>
        <begin position="580"/>
        <end position="597"/>
    </location>
</feature>
<dbReference type="PANTHER" id="PTHR38731">
    <property type="entry name" value="LIPL45-RELATED LIPOPROTEIN-RELATED"/>
    <property type="match status" value="1"/>
</dbReference>